<proteinExistence type="predicted"/>
<name>A0A0L6CZJ8_9RHOB</name>
<dbReference type="SUPFAM" id="SSF103025">
    <property type="entry name" value="Folate-binding domain"/>
    <property type="match status" value="1"/>
</dbReference>
<dbReference type="InterPro" id="IPR027266">
    <property type="entry name" value="TrmE/GcvT-like"/>
</dbReference>
<dbReference type="Proteomes" id="UP000037046">
    <property type="component" value="Unassembled WGS sequence"/>
</dbReference>
<keyword evidence="2" id="KW-1185">Reference proteome</keyword>
<dbReference type="RefSeq" id="WP_321164579.1">
    <property type="nucleotide sequence ID" value="NZ_CP118494.1"/>
</dbReference>
<dbReference type="EMBL" id="LGVV01000002">
    <property type="protein sequence ID" value="KNX43145.1"/>
    <property type="molecule type" value="Genomic_DNA"/>
</dbReference>
<accession>A0A0L6CZJ8</accession>
<dbReference type="AlphaFoldDB" id="A0A0L6CZJ8"/>
<sequence>MVELQAESPGEGRLPVTAGDMTLSVAVPERMTSLAPYNGQAAALSEAMQGAHDIGWPKAGRMTGRKGARAMWFGREMALLIGPEPDPGLAAHAALADQSDAWAVLTLEGPGAVEVLARLCPLDLRDQVFKRGHVARTEVAHMAGAIARMGDQSWRIMVFRSMAGTLIHEVETAMRRVAARRNSPGEGADRAGDLSQNVTKIEGETAMRLMLIAALSTLPLSATAQNPICAPTGEIVSRAVEARKDGQEAPQAIKTISADMTGEMAAYEPAVQPLVDWVYTLDEAELSKDVAGSYVTQCEAQ</sequence>
<reference evidence="2" key="1">
    <citation type="submission" date="2015-07" db="EMBL/GenBank/DDBJ databases">
        <title>Draft Genome Sequence of Roseovarius tolerans EL-164, a producer of N-Acylated Alanine Methyl Esters (NAMEs).</title>
        <authorList>
            <person name="Voget S."/>
            <person name="Bruns H."/>
            <person name="Wagner-Doebler I."/>
            <person name="Schulz S."/>
            <person name="Daniel R."/>
        </authorList>
    </citation>
    <scope>NUCLEOTIDE SEQUENCE [LARGE SCALE GENOMIC DNA]</scope>
    <source>
        <strain evidence="2">EL-164</strain>
    </source>
</reference>
<dbReference type="Gene3D" id="3.30.1360.120">
    <property type="entry name" value="Probable tRNA modification gtpase trme, domain 1"/>
    <property type="match status" value="1"/>
</dbReference>
<gene>
    <name evidence="1" type="ORF">ROTO_02740</name>
</gene>
<evidence type="ECO:0000313" key="1">
    <source>
        <dbReference type="EMBL" id="KNX43145.1"/>
    </source>
</evidence>
<comment type="caution">
    <text evidence="1">The sequence shown here is derived from an EMBL/GenBank/DDBJ whole genome shotgun (WGS) entry which is preliminary data.</text>
</comment>
<dbReference type="STRING" id="74031.SAMN04488077_10829"/>
<protein>
    <submittedName>
        <fullName evidence="1">Sarcosine oxidase, gamma subunit family</fullName>
    </submittedName>
</protein>
<dbReference type="PATRIC" id="fig|74031.6.peg.279"/>
<organism evidence="1 2">
    <name type="scientific">Roseovarius tolerans</name>
    <dbReference type="NCBI Taxonomy" id="74031"/>
    <lineage>
        <taxon>Bacteria</taxon>
        <taxon>Pseudomonadati</taxon>
        <taxon>Pseudomonadota</taxon>
        <taxon>Alphaproteobacteria</taxon>
        <taxon>Rhodobacterales</taxon>
        <taxon>Roseobacteraceae</taxon>
        <taxon>Roseovarius</taxon>
    </lineage>
</organism>
<evidence type="ECO:0000313" key="2">
    <source>
        <dbReference type="Proteomes" id="UP000037046"/>
    </source>
</evidence>